<organism evidence="1 2">
    <name type="scientific">Lactuca virosa</name>
    <dbReference type="NCBI Taxonomy" id="75947"/>
    <lineage>
        <taxon>Eukaryota</taxon>
        <taxon>Viridiplantae</taxon>
        <taxon>Streptophyta</taxon>
        <taxon>Embryophyta</taxon>
        <taxon>Tracheophyta</taxon>
        <taxon>Spermatophyta</taxon>
        <taxon>Magnoliopsida</taxon>
        <taxon>eudicotyledons</taxon>
        <taxon>Gunneridae</taxon>
        <taxon>Pentapetalae</taxon>
        <taxon>asterids</taxon>
        <taxon>campanulids</taxon>
        <taxon>Asterales</taxon>
        <taxon>Asteraceae</taxon>
        <taxon>Cichorioideae</taxon>
        <taxon>Cichorieae</taxon>
        <taxon>Lactucinae</taxon>
        <taxon>Lactuca</taxon>
    </lineage>
</organism>
<protein>
    <submittedName>
        <fullName evidence="1">Uncharacterized protein</fullName>
    </submittedName>
</protein>
<gene>
    <name evidence="1" type="ORF">LVIROSA_LOCUS1382</name>
</gene>
<keyword evidence="2" id="KW-1185">Reference proteome</keyword>
<comment type="caution">
    <text evidence="1">The sequence shown here is derived from an EMBL/GenBank/DDBJ whole genome shotgun (WGS) entry which is preliminary data.</text>
</comment>
<name>A0AAU9LH86_9ASTR</name>
<sequence length="91" mass="10510">MKDFRRRHQSRSRFNNSDFDILIPKSSFGFKCETKMLIVKLISDLDFVFQCRFINDVPITSDFDFRTECDVGVDPVPIPTNSDDGNGSKLK</sequence>
<evidence type="ECO:0000313" key="1">
    <source>
        <dbReference type="EMBL" id="CAH1413420.1"/>
    </source>
</evidence>
<dbReference type="AlphaFoldDB" id="A0AAU9LH86"/>
<accession>A0AAU9LH86</accession>
<dbReference type="EMBL" id="CAKMRJ010000001">
    <property type="protein sequence ID" value="CAH1413420.1"/>
    <property type="molecule type" value="Genomic_DNA"/>
</dbReference>
<dbReference type="Proteomes" id="UP001157418">
    <property type="component" value="Unassembled WGS sequence"/>
</dbReference>
<evidence type="ECO:0000313" key="2">
    <source>
        <dbReference type="Proteomes" id="UP001157418"/>
    </source>
</evidence>
<proteinExistence type="predicted"/>
<reference evidence="1 2" key="1">
    <citation type="submission" date="2022-01" db="EMBL/GenBank/DDBJ databases">
        <authorList>
            <person name="Xiong W."/>
            <person name="Schranz E."/>
        </authorList>
    </citation>
    <scope>NUCLEOTIDE SEQUENCE [LARGE SCALE GENOMIC DNA]</scope>
</reference>